<dbReference type="OrthoDB" id="1143801at2"/>
<evidence type="ECO:0008006" key="3">
    <source>
        <dbReference type="Google" id="ProtNLM"/>
    </source>
</evidence>
<evidence type="ECO:0000313" key="2">
    <source>
        <dbReference type="Proteomes" id="UP000290889"/>
    </source>
</evidence>
<dbReference type="AlphaFoldDB" id="A0A411E7S7"/>
<proteinExistence type="predicted"/>
<sequence>MKKSDIEDVFKKISPVLDREEPTAGHQDRFLEKLQGQNTPATRGVSWWKPLAIAASVALLFGLFLGSLYQNPTADETLAEMGPEVSNTELYFAAVIEEQLTLLQQQDGPEANKIIADAMDQLAFLEADYNQMRTDLLEGGDYKIILSAMVQNFQMRIDLLKDVMQKVESIKNLKEQNDENFTL</sequence>
<protein>
    <recommendedName>
        <fullName evidence="3">Anti-sigma factor</fullName>
    </recommendedName>
</protein>
<accession>A0A411E7S7</accession>
<dbReference type="EMBL" id="CP035544">
    <property type="protein sequence ID" value="QBA63771.1"/>
    <property type="molecule type" value="Genomic_DNA"/>
</dbReference>
<keyword evidence="2" id="KW-1185">Reference proteome</keyword>
<dbReference type="Proteomes" id="UP000290889">
    <property type="component" value="Chromosome"/>
</dbReference>
<evidence type="ECO:0000313" key="1">
    <source>
        <dbReference type="EMBL" id="QBA63771.1"/>
    </source>
</evidence>
<dbReference type="KEGG" id="mur:EQY75_03980"/>
<dbReference type="RefSeq" id="WP_129603075.1">
    <property type="nucleotide sequence ID" value="NZ_CP035544.1"/>
</dbReference>
<name>A0A411E7S7_9FLAO</name>
<reference evidence="1 2" key="1">
    <citation type="submission" date="2019-01" db="EMBL/GenBank/DDBJ databases">
        <title>Muriicola soli sp. nov., isolated from soil.</title>
        <authorList>
            <person name="Kang H.J."/>
            <person name="Kim S.B."/>
        </authorList>
    </citation>
    <scope>NUCLEOTIDE SEQUENCE [LARGE SCALE GENOMIC DNA]</scope>
    <source>
        <strain evidence="1 2">MMS17-SY002</strain>
    </source>
</reference>
<organism evidence="1 2">
    <name type="scientific">Muriicola soli</name>
    <dbReference type="NCBI Taxonomy" id="2507538"/>
    <lineage>
        <taxon>Bacteria</taxon>
        <taxon>Pseudomonadati</taxon>
        <taxon>Bacteroidota</taxon>
        <taxon>Flavobacteriia</taxon>
        <taxon>Flavobacteriales</taxon>
        <taxon>Flavobacteriaceae</taxon>
        <taxon>Muriicola</taxon>
    </lineage>
</organism>
<gene>
    <name evidence="1" type="ORF">EQY75_03980</name>
</gene>